<dbReference type="SMART" id="SM00421">
    <property type="entry name" value="HTH_LUXR"/>
    <property type="match status" value="1"/>
</dbReference>
<organism evidence="6 7">
    <name type="scientific">Stratiformator vulcanicus</name>
    <dbReference type="NCBI Taxonomy" id="2527980"/>
    <lineage>
        <taxon>Bacteria</taxon>
        <taxon>Pseudomonadati</taxon>
        <taxon>Planctomycetota</taxon>
        <taxon>Planctomycetia</taxon>
        <taxon>Planctomycetales</taxon>
        <taxon>Planctomycetaceae</taxon>
        <taxon>Stratiformator</taxon>
    </lineage>
</organism>
<sequence length="226" mass="24857">MRPDSQAQTLKSVVMVTNVDDKIRLMLVDDHFVVRMGLASSLEMEEDIHIAAEAGTAADAIFLYKDCKPQVVVLDYQLPDGTGIDVIEEIVKFDRSAKILVFTVFDGEEDIFRAVEAGAKGFLIKTADRSELLKAIRTVSTGGEYLTDSVGKMLEERRQRPSLSRRQSEVLHLIAKGASNGQIAGKLGIAEVTVKLHVTQILQKLKVDDRTQAALAAIQRGIVHLD</sequence>
<dbReference type="CDD" id="cd17535">
    <property type="entry name" value="REC_NarL-like"/>
    <property type="match status" value="1"/>
</dbReference>
<dbReference type="AlphaFoldDB" id="A0A517QYC5"/>
<dbReference type="PANTHER" id="PTHR43214:SF43">
    <property type="entry name" value="TWO-COMPONENT RESPONSE REGULATOR"/>
    <property type="match status" value="1"/>
</dbReference>
<evidence type="ECO:0000313" key="7">
    <source>
        <dbReference type="Proteomes" id="UP000317318"/>
    </source>
</evidence>
<dbReference type="InterPro" id="IPR001789">
    <property type="entry name" value="Sig_transdc_resp-reg_receiver"/>
</dbReference>
<dbReference type="InterPro" id="IPR039420">
    <property type="entry name" value="WalR-like"/>
</dbReference>
<dbReference type="InterPro" id="IPR016032">
    <property type="entry name" value="Sig_transdc_resp-reg_C-effctor"/>
</dbReference>
<dbReference type="GO" id="GO:0006355">
    <property type="term" value="P:regulation of DNA-templated transcription"/>
    <property type="evidence" value="ECO:0007669"/>
    <property type="project" value="InterPro"/>
</dbReference>
<dbReference type="PANTHER" id="PTHR43214">
    <property type="entry name" value="TWO-COMPONENT RESPONSE REGULATOR"/>
    <property type="match status" value="1"/>
</dbReference>
<dbReference type="SUPFAM" id="SSF46894">
    <property type="entry name" value="C-terminal effector domain of the bipartite response regulators"/>
    <property type="match status" value="1"/>
</dbReference>
<dbReference type="PROSITE" id="PS50110">
    <property type="entry name" value="RESPONSE_REGULATORY"/>
    <property type="match status" value="1"/>
</dbReference>
<evidence type="ECO:0000256" key="3">
    <source>
        <dbReference type="PROSITE-ProRule" id="PRU00169"/>
    </source>
</evidence>
<dbReference type="EMBL" id="CP036268">
    <property type="protein sequence ID" value="QDT36642.1"/>
    <property type="molecule type" value="Genomic_DNA"/>
</dbReference>
<dbReference type="GO" id="GO:0000160">
    <property type="term" value="P:phosphorelay signal transduction system"/>
    <property type="evidence" value="ECO:0007669"/>
    <property type="project" value="InterPro"/>
</dbReference>
<dbReference type="GO" id="GO:0003677">
    <property type="term" value="F:DNA binding"/>
    <property type="evidence" value="ECO:0007669"/>
    <property type="project" value="UniProtKB-KW"/>
</dbReference>
<keyword evidence="7" id="KW-1185">Reference proteome</keyword>
<dbReference type="InterPro" id="IPR011006">
    <property type="entry name" value="CheY-like_superfamily"/>
</dbReference>
<keyword evidence="2" id="KW-0238">DNA-binding</keyword>
<dbReference type="Pfam" id="PF00072">
    <property type="entry name" value="Response_reg"/>
    <property type="match status" value="1"/>
</dbReference>
<protein>
    <submittedName>
        <fullName evidence="6">Transcriptional regulatory protein LiaR</fullName>
    </submittedName>
</protein>
<evidence type="ECO:0000313" key="6">
    <source>
        <dbReference type="EMBL" id="QDT36642.1"/>
    </source>
</evidence>
<gene>
    <name evidence="6" type="primary">liaR</name>
    <name evidence="6" type="ORF">Pan189_10030</name>
</gene>
<dbReference type="Pfam" id="PF00196">
    <property type="entry name" value="GerE"/>
    <property type="match status" value="1"/>
</dbReference>
<feature type="domain" description="Response regulatory" evidence="5">
    <location>
        <begin position="24"/>
        <end position="140"/>
    </location>
</feature>
<reference evidence="6 7" key="1">
    <citation type="submission" date="2019-02" db="EMBL/GenBank/DDBJ databases">
        <title>Deep-cultivation of Planctomycetes and their phenomic and genomic characterization uncovers novel biology.</title>
        <authorList>
            <person name="Wiegand S."/>
            <person name="Jogler M."/>
            <person name="Boedeker C."/>
            <person name="Pinto D."/>
            <person name="Vollmers J."/>
            <person name="Rivas-Marin E."/>
            <person name="Kohn T."/>
            <person name="Peeters S.H."/>
            <person name="Heuer A."/>
            <person name="Rast P."/>
            <person name="Oberbeckmann S."/>
            <person name="Bunk B."/>
            <person name="Jeske O."/>
            <person name="Meyerdierks A."/>
            <person name="Storesund J.E."/>
            <person name="Kallscheuer N."/>
            <person name="Luecker S."/>
            <person name="Lage O.M."/>
            <person name="Pohl T."/>
            <person name="Merkel B.J."/>
            <person name="Hornburger P."/>
            <person name="Mueller R.-W."/>
            <person name="Bruemmer F."/>
            <person name="Labrenz M."/>
            <person name="Spormann A.M."/>
            <person name="Op den Camp H."/>
            <person name="Overmann J."/>
            <person name="Amann R."/>
            <person name="Jetten M.S.M."/>
            <person name="Mascher T."/>
            <person name="Medema M.H."/>
            <person name="Devos D.P."/>
            <person name="Kaster A.-K."/>
            <person name="Ovreas L."/>
            <person name="Rohde M."/>
            <person name="Galperin M.Y."/>
            <person name="Jogler C."/>
        </authorList>
    </citation>
    <scope>NUCLEOTIDE SEQUENCE [LARGE SCALE GENOMIC DNA]</scope>
    <source>
        <strain evidence="6 7">Pan189</strain>
    </source>
</reference>
<evidence type="ECO:0000259" key="5">
    <source>
        <dbReference type="PROSITE" id="PS50110"/>
    </source>
</evidence>
<feature type="modified residue" description="4-aspartylphosphate" evidence="3">
    <location>
        <position position="75"/>
    </location>
</feature>
<proteinExistence type="predicted"/>
<dbReference type="InterPro" id="IPR000792">
    <property type="entry name" value="Tscrpt_reg_LuxR_C"/>
</dbReference>
<evidence type="ECO:0000259" key="4">
    <source>
        <dbReference type="PROSITE" id="PS50043"/>
    </source>
</evidence>
<dbReference type="CDD" id="cd06170">
    <property type="entry name" value="LuxR_C_like"/>
    <property type="match status" value="1"/>
</dbReference>
<dbReference type="SMART" id="SM00448">
    <property type="entry name" value="REC"/>
    <property type="match status" value="1"/>
</dbReference>
<evidence type="ECO:0000256" key="2">
    <source>
        <dbReference type="ARBA" id="ARBA00023125"/>
    </source>
</evidence>
<evidence type="ECO:0000256" key="1">
    <source>
        <dbReference type="ARBA" id="ARBA00022553"/>
    </source>
</evidence>
<feature type="domain" description="HTH luxR-type" evidence="4">
    <location>
        <begin position="156"/>
        <end position="221"/>
    </location>
</feature>
<accession>A0A517QYC5</accession>
<dbReference type="SUPFAM" id="SSF52172">
    <property type="entry name" value="CheY-like"/>
    <property type="match status" value="1"/>
</dbReference>
<name>A0A517QYC5_9PLAN</name>
<dbReference type="Gene3D" id="3.40.50.2300">
    <property type="match status" value="1"/>
</dbReference>
<dbReference type="PRINTS" id="PR00038">
    <property type="entry name" value="HTHLUXR"/>
</dbReference>
<dbReference type="InterPro" id="IPR058245">
    <property type="entry name" value="NreC/VraR/RcsB-like_REC"/>
</dbReference>
<dbReference type="Proteomes" id="UP000317318">
    <property type="component" value="Chromosome"/>
</dbReference>
<dbReference type="PROSITE" id="PS50043">
    <property type="entry name" value="HTH_LUXR_2"/>
    <property type="match status" value="1"/>
</dbReference>
<keyword evidence="1 3" id="KW-0597">Phosphoprotein</keyword>
<dbReference type="KEGG" id="svp:Pan189_10030"/>